<name>N6XDD3_9ACTO</name>
<sequence>MALSDYEKQVLEQMEEEFRRADPAFASQMESPIEDHAPLRLSPRRIAAGALLAVVGLIVLVAAVSLGYSLVSILLGVAGFILMVGGVWFAISSPKGSGVPSPKKKVKRQRSSWASFLADQERRWQERGRH</sequence>
<evidence type="ECO:0000313" key="3">
    <source>
        <dbReference type="EMBL" id="ENO19213.1"/>
    </source>
</evidence>
<evidence type="ECO:0000256" key="1">
    <source>
        <dbReference type="SAM" id="MobiDB-lite"/>
    </source>
</evidence>
<evidence type="ECO:0000256" key="2">
    <source>
        <dbReference type="SAM" id="Phobius"/>
    </source>
</evidence>
<keyword evidence="4" id="KW-1185">Reference proteome</keyword>
<keyword evidence="2" id="KW-1133">Transmembrane helix</keyword>
<dbReference type="PATRIC" id="fig|888050.3.peg.131"/>
<protein>
    <recommendedName>
        <fullName evidence="5">DUF3040 domain-containing protein</fullName>
    </recommendedName>
</protein>
<evidence type="ECO:0008006" key="5">
    <source>
        <dbReference type="Google" id="ProtNLM"/>
    </source>
</evidence>
<feature type="transmembrane region" description="Helical" evidence="2">
    <location>
        <begin position="46"/>
        <end position="64"/>
    </location>
</feature>
<dbReference type="OrthoDB" id="5244024at2"/>
<proteinExistence type="predicted"/>
<accession>N6XDD3</accession>
<gene>
    <name evidence="3" type="ORF">HMPREF9004_0132</name>
</gene>
<dbReference type="eggNOG" id="ENOG5031H5S">
    <property type="taxonomic scope" value="Bacteria"/>
</dbReference>
<dbReference type="RefSeq" id="WP_005961684.1">
    <property type="nucleotide sequence ID" value="NZ_CP040505.1"/>
</dbReference>
<keyword evidence="2" id="KW-0812">Transmembrane</keyword>
<organism evidence="3 4">
    <name type="scientific">Schaalia cardiffensis F0333</name>
    <dbReference type="NCBI Taxonomy" id="888050"/>
    <lineage>
        <taxon>Bacteria</taxon>
        <taxon>Bacillati</taxon>
        <taxon>Actinomycetota</taxon>
        <taxon>Actinomycetes</taxon>
        <taxon>Actinomycetales</taxon>
        <taxon>Actinomycetaceae</taxon>
        <taxon>Schaalia</taxon>
    </lineage>
</organism>
<reference evidence="3 4" key="1">
    <citation type="submission" date="2013-03" db="EMBL/GenBank/DDBJ databases">
        <title>Reference genome for the Human Microbiome Project.</title>
        <authorList>
            <person name="Aqrawi P."/>
            <person name="Ayvaz T."/>
            <person name="Bess C."/>
            <person name="Blankenburg K."/>
            <person name="Coyle M."/>
            <person name="Deng J."/>
            <person name="Forbes L."/>
            <person name="Fowler G."/>
            <person name="Francisco L."/>
            <person name="Fu Q."/>
            <person name="Gibbs R."/>
            <person name="Gross S."/>
            <person name="Gubbala S."/>
            <person name="Hale W."/>
            <person name="Hemphill L."/>
            <person name="Highlander S."/>
            <person name="Hirani K."/>
            <person name="Jackson L."/>
            <person name="Jakkamsetti A."/>
            <person name="Javaid M."/>
            <person name="Jayaseelan J.C."/>
            <person name="Jiang H."/>
            <person name="Joshi V."/>
            <person name="Korchina V."/>
            <person name="Kovar C."/>
            <person name="Lara F."/>
            <person name="Lee S."/>
            <person name="Liu Y."/>
            <person name="Mata R."/>
            <person name="Mathew T."/>
            <person name="Munidasa M."/>
            <person name="Muzny D."/>
            <person name="Nazareth L."/>
            <person name="Ngo R."/>
            <person name="Nguyen L."/>
            <person name="Nguyen N."/>
            <person name="Okwuonu G."/>
            <person name="Ongeri F."/>
            <person name="Palculict T."/>
            <person name="Patil S."/>
            <person name="Petrosino J."/>
            <person name="Pham C."/>
            <person name="Pham P."/>
            <person name="Pu L.-L."/>
            <person name="Qin X."/>
            <person name="Qu J."/>
            <person name="Reid J."/>
            <person name="Ross M."/>
            <person name="Ruth R."/>
            <person name="Saada N."/>
            <person name="San Lucas F."/>
            <person name="Santibanez J."/>
            <person name="Shang Y."/>
            <person name="Simmons D."/>
            <person name="Song X.-Z."/>
            <person name="Tang L.-Y."/>
            <person name="Thornton R."/>
            <person name="Warren J."/>
            <person name="Weissenberger G."/>
            <person name="Wilczek-Boney K."/>
            <person name="Worley K."/>
            <person name="Youmans B."/>
            <person name="Zhang J."/>
            <person name="Zhang L."/>
            <person name="Zhao Z."/>
            <person name="Zhou C."/>
            <person name="Zhu D."/>
            <person name="Zhu Y."/>
        </authorList>
    </citation>
    <scope>NUCLEOTIDE SEQUENCE [LARGE SCALE GENOMIC DNA]</scope>
    <source>
        <strain evidence="3 4">F0333</strain>
    </source>
</reference>
<dbReference type="HOGENOM" id="CLU_133135_1_1_11"/>
<keyword evidence="2" id="KW-0472">Membrane</keyword>
<dbReference type="AlphaFoldDB" id="N6XDD3"/>
<dbReference type="Proteomes" id="UP000013015">
    <property type="component" value="Unassembled WGS sequence"/>
</dbReference>
<feature type="region of interest" description="Disordered" evidence="1">
    <location>
        <begin position="93"/>
        <end position="113"/>
    </location>
</feature>
<dbReference type="Pfam" id="PF11239">
    <property type="entry name" value="DUF3040"/>
    <property type="match status" value="1"/>
</dbReference>
<dbReference type="STRING" id="888050.HMPREF9004_0132"/>
<feature type="transmembrane region" description="Helical" evidence="2">
    <location>
        <begin position="70"/>
        <end position="91"/>
    </location>
</feature>
<comment type="caution">
    <text evidence="3">The sequence shown here is derived from an EMBL/GenBank/DDBJ whole genome shotgun (WGS) entry which is preliminary data.</text>
</comment>
<dbReference type="EMBL" id="AQHZ01000001">
    <property type="protein sequence ID" value="ENO19213.1"/>
    <property type="molecule type" value="Genomic_DNA"/>
</dbReference>
<evidence type="ECO:0000313" key="4">
    <source>
        <dbReference type="Proteomes" id="UP000013015"/>
    </source>
</evidence>
<dbReference type="InterPro" id="IPR021401">
    <property type="entry name" value="DUF3040"/>
</dbReference>